<name>A0ABR2NSV1_9ROSI</name>
<comment type="caution">
    <text evidence="1">The sequence shown here is derived from an EMBL/GenBank/DDBJ whole genome shotgun (WGS) entry which is preliminary data.</text>
</comment>
<sequence>MASSSSIEVFFNEEIRKKYEVQFASRPFIFDKSFDTKNKPNIGFTPEFTTVVKKHKWENFIQQRGEIYPDVIREFCAHLLTKDSPFLMIRDDMPKMESNEALVVKRTLITVVIWRQLIEVESKEKGK</sequence>
<dbReference type="EMBL" id="JBBPBN010000103">
    <property type="protein sequence ID" value="KAK8979173.1"/>
    <property type="molecule type" value="Genomic_DNA"/>
</dbReference>
<organism evidence="1 2">
    <name type="scientific">Hibiscus sabdariffa</name>
    <name type="common">roselle</name>
    <dbReference type="NCBI Taxonomy" id="183260"/>
    <lineage>
        <taxon>Eukaryota</taxon>
        <taxon>Viridiplantae</taxon>
        <taxon>Streptophyta</taxon>
        <taxon>Embryophyta</taxon>
        <taxon>Tracheophyta</taxon>
        <taxon>Spermatophyta</taxon>
        <taxon>Magnoliopsida</taxon>
        <taxon>eudicotyledons</taxon>
        <taxon>Gunneridae</taxon>
        <taxon>Pentapetalae</taxon>
        <taxon>rosids</taxon>
        <taxon>malvids</taxon>
        <taxon>Malvales</taxon>
        <taxon>Malvaceae</taxon>
        <taxon>Malvoideae</taxon>
        <taxon>Hibiscus</taxon>
    </lineage>
</organism>
<keyword evidence="2" id="KW-1185">Reference proteome</keyword>
<dbReference type="Proteomes" id="UP001396334">
    <property type="component" value="Unassembled WGS sequence"/>
</dbReference>
<gene>
    <name evidence="1" type="ORF">V6N11_009383</name>
</gene>
<protein>
    <submittedName>
        <fullName evidence="1">Uncharacterized protein</fullName>
    </submittedName>
</protein>
<accession>A0ABR2NSV1</accession>
<evidence type="ECO:0000313" key="2">
    <source>
        <dbReference type="Proteomes" id="UP001396334"/>
    </source>
</evidence>
<reference evidence="1 2" key="1">
    <citation type="journal article" date="2024" name="G3 (Bethesda)">
        <title>Genome assembly of Hibiscus sabdariffa L. provides insights into metabolisms of medicinal natural products.</title>
        <authorList>
            <person name="Kim T."/>
        </authorList>
    </citation>
    <scope>NUCLEOTIDE SEQUENCE [LARGE SCALE GENOMIC DNA]</scope>
    <source>
        <strain evidence="1">TK-2024</strain>
        <tissue evidence="1">Old leaves</tissue>
    </source>
</reference>
<evidence type="ECO:0000313" key="1">
    <source>
        <dbReference type="EMBL" id="KAK8979173.1"/>
    </source>
</evidence>
<proteinExistence type="predicted"/>